<protein>
    <submittedName>
        <fullName evidence="1">Uncharacterized protein</fullName>
    </submittedName>
</protein>
<dbReference type="STRING" id="333138.LQ50_07995"/>
<comment type="caution">
    <text evidence="1">The sequence shown here is derived from an EMBL/GenBank/DDBJ whole genome shotgun (WGS) entry which is preliminary data.</text>
</comment>
<evidence type="ECO:0000313" key="2">
    <source>
        <dbReference type="Proteomes" id="UP000030832"/>
    </source>
</evidence>
<organism evidence="1 2">
    <name type="scientific">Halalkalibacter okhensis</name>
    <dbReference type="NCBI Taxonomy" id="333138"/>
    <lineage>
        <taxon>Bacteria</taxon>
        <taxon>Bacillati</taxon>
        <taxon>Bacillota</taxon>
        <taxon>Bacilli</taxon>
        <taxon>Bacillales</taxon>
        <taxon>Bacillaceae</taxon>
        <taxon>Halalkalibacter</taxon>
    </lineage>
</organism>
<keyword evidence="2" id="KW-1185">Reference proteome</keyword>
<dbReference type="AlphaFoldDB" id="A0A0B0IKY0"/>
<dbReference type="Proteomes" id="UP000030832">
    <property type="component" value="Unassembled WGS sequence"/>
</dbReference>
<evidence type="ECO:0000313" key="1">
    <source>
        <dbReference type="EMBL" id="KHF40719.1"/>
    </source>
</evidence>
<accession>A0A0B0IKY0</accession>
<sequence length="81" mass="9315">MLDQFAKRVEEVLGQSINKVQELVSGEFATANKLLELMRLLSIETGLTQQEIGNIRAYRFLQLAEYHDLWSRIDKGCEEGE</sequence>
<gene>
    <name evidence="1" type="ORF">LQ50_07995</name>
</gene>
<reference evidence="1 2" key="1">
    <citation type="submission" date="2014-09" db="EMBL/GenBank/DDBJ databases">
        <title>Genome sequencing and annotation of Bacillus Okhensis strain Kh10-101T.</title>
        <authorList>
            <person name="Prakash J.S."/>
        </authorList>
    </citation>
    <scope>NUCLEOTIDE SEQUENCE [LARGE SCALE GENOMIC DNA]</scope>
    <source>
        <strain evidence="2">Kh10-101T</strain>
    </source>
</reference>
<name>A0A0B0IKY0_9BACI</name>
<dbReference type="EMBL" id="JRJU01000007">
    <property type="protein sequence ID" value="KHF40719.1"/>
    <property type="molecule type" value="Genomic_DNA"/>
</dbReference>
<proteinExistence type="predicted"/>